<sequence>MTKPARRACSLLPAAALLTVIAVPCTALASSSGPYLNWNAKAQPVTQAPPQTEQVQTATGAYPVPPSPYGQVGDPCAKSLRWPAKQAPAVASVSPPPQPDFAPVPTASIRNPAPVSVSQPVPMTAPKPVAVVPLPAPGPEREDPGLADDPDLTPEAPVAAQPSPPQAARKSAPAVASAPTPARTETAPPSAAVASALSTDGAYEVPATSKYAARIAAARAAQLPTAEAPKTGKPEAKQTATAPEPDVSLASQETDHVFIPGEHYTTPADEPRLYSLHRQYGMRPDPITVTPDATGALLTVSPEEGGDPNDDDKANDRTGSDTGKKSDTDKN</sequence>
<dbReference type="STRING" id="260084.SAMN02927928_1735"/>
<keyword evidence="2" id="KW-0732">Signal</keyword>
<accession>A0A1G4RAM0</accession>
<feature type="chain" id="PRO_5011677442" evidence="2">
    <location>
        <begin position="30"/>
        <end position="331"/>
    </location>
</feature>
<reference evidence="4" key="1">
    <citation type="submission" date="2016-10" db="EMBL/GenBank/DDBJ databases">
        <authorList>
            <person name="Varghese N."/>
            <person name="Submissions S."/>
        </authorList>
    </citation>
    <scope>NUCLEOTIDE SEQUENCE [LARGE SCALE GENOMIC DNA]</scope>
    <source>
        <strain evidence="4">CGMCC 1.3431</strain>
    </source>
</reference>
<feature type="region of interest" description="Disordered" evidence="1">
    <location>
        <begin position="219"/>
        <end position="331"/>
    </location>
</feature>
<feature type="region of interest" description="Disordered" evidence="1">
    <location>
        <begin position="88"/>
        <end position="107"/>
    </location>
</feature>
<dbReference type="RefSeq" id="WP_139159641.1">
    <property type="nucleotide sequence ID" value="NZ_CBCRYE010000004.1"/>
</dbReference>
<evidence type="ECO:0000256" key="1">
    <source>
        <dbReference type="SAM" id="MobiDB-lite"/>
    </source>
</evidence>
<gene>
    <name evidence="3" type="ORF">SAMN02927928_1735</name>
</gene>
<dbReference type="EMBL" id="FMTS01000002">
    <property type="protein sequence ID" value="SCW53943.1"/>
    <property type="molecule type" value="Genomic_DNA"/>
</dbReference>
<name>A0A1G4RAM0_9CAUL</name>
<dbReference type="Proteomes" id="UP000199150">
    <property type="component" value="Unassembled WGS sequence"/>
</dbReference>
<feature type="signal peptide" evidence="2">
    <location>
        <begin position="1"/>
        <end position="29"/>
    </location>
</feature>
<keyword evidence="4" id="KW-1185">Reference proteome</keyword>
<evidence type="ECO:0000256" key="2">
    <source>
        <dbReference type="SAM" id="SignalP"/>
    </source>
</evidence>
<feature type="compositionally biased region" description="Low complexity" evidence="1">
    <location>
        <begin position="219"/>
        <end position="228"/>
    </location>
</feature>
<dbReference type="AlphaFoldDB" id="A0A1G4RAM0"/>
<proteinExistence type="predicted"/>
<feature type="compositionally biased region" description="Basic and acidic residues" evidence="1">
    <location>
        <begin position="311"/>
        <end position="331"/>
    </location>
</feature>
<evidence type="ECO:0000313" key="4">
    <source>
        <dbReference type="Proteomes" id="UP000199150"/>
    </source>
</evidence>
<protein>
    <submittedName>
        <fullName evidence="3">Uncharacterized protein</fullName>
    </submittedName>
</protein>
<organism evidence="3 4">
    <name type="scientific">Asticcacaulis taihuensis</name>
    <dbReference type="NCBI Taxonomy" id="260084"/>
    <lineage>
        <taxon>Bacteria</taxon>
        <taxon>Pseudomonadati</taxon>
        <taxon>Pseudomonadota</taxon>
        <taxon>Alphaproteobacteria</taxon>
        <taxon>Caulobacterales</taxon>
        <taxon>Caulobacteraceae</taxon>
        <taxon>Asticcacaulis</taxon>
    </lineage>
</organism>
<feature type="region of interest" description="Disordered" evidence="1">
    <location>
        <begin position="113"/>
        <end position="193"/>
    </location>
</feature>
<evidence type="ECO:0000313" key="3">
    <source>
        <dbReference type="EMBL" id="SCW53943.1"/>
    </source>
</evidence>
<feature type="compositionally biased region" description="Low complexity" evidence="1">
    <location>
        <begin position="154"/>
        <end position="193"/>
    </location>
</feature>
<dbReference type="OrthoDB" id="7172811at2"/>